<reference evidence="4 5" key="1">
    <citation type="submission" date="2019-12" db="EMBL/GenBank/DDBJ databases">
        <title>Auraticoccus cholistani sp. nov., an actinomycete isolated from soil of Cholistan desert.</title>
        <authorList>
            <person name="Cheema M.T."/>
        </authorList>
    </citation>
    <scope>NUCLEOTIDE SEQUENCE [LARGE SCALE GENOMIC DNA]</scope>
    <source>
        <strain evidence="4 5">F435</strain>
    </source>
</reference>
<evidence type="ECO:0000313" key="5">
    <source>
        <dbReference type="Proteomes" id="UP000435304"/>
    </source>
</evidence>
<dbReference type="InterPro" id="IPR011765">
    <property type="entry name" value="Pept_M16_N"/>
</dbReference>
<keyword evidence="5" id="KW-1185">Reference proteome</keyword>
<sequence>MTDTTHTRAAAAHLGGAVRRTELGCGLRVVTEDVPGSHTFSVGFFVRVGSRHETEHLHGASHFLEHVLFKGTRRRAAEEISAAIEQVGGDINAYTAREHTCFYARVLAEDAELACEVLVDMLTGSLVRSEDVEAEREVILEEIAMHADEPAEVASDLVAARLFDGHPLGRPVIGSPGSIRALTRDQVVSFWRRHYRPSSLVVAASGRVDHDALVEWLRPLDEVSQPHRARRTAAPPRAHRPGVSVLRRPTEQCTVSVAFPGFGVFDDRRYPLGVLGTVLGGGMSSRLFVEVRERRGLTYAIDAGELTYSDAGVFTIEFQSTPDRVDQILSLVRDQLAEVVAHGVTDDELARAKGQLRGQTVLAYESPAARMSRLGGSELSGDTRTLADLLAGYDAVDGEDVRAVAREVLAEPPFVAVVGPAVQRRRLERLVQGWVQHVHPGKEQS</sequence>
<dbReference type="GO" id="GO:0046872">
    <property type="term" value="F:metal ion binding"/>
    <property type="evidence" value="ECO:0007669"/>
    <property type="project" value="InterPro"/>
</dbReference>
<dbReference type="RefSeq" id="WP_156611225.1">
    <property type="nucleotide sequence ID" value="NZ_WPCU01000010.1"/>
</dbReference>
<dbReference type="Gene3D" id="3.30.830.10">
    <property type="entry name" value="Metalloenzyme, LuxS/M16 peptidase-like"/>
    <property type="match status" value="2"/>
</dbReference>
<dbReference type="Pfam" id="PF00675">
    <property type="entry name" value="Peptidase_M16"/>
    <property type="match status" value="1"/>
</dbReference>
<name>A0A6A9UWP6_9ACTN</name>
<evidence type="ECO:0000259" key="3">
    <source>
        <dbReference type="Pfam" id="PF05193"/>
    </source>
</evidence>
<gene>
    <name evidence="4" type="ORF">GC722_14040</name>
</gene>
<feature type="domain" description="Peptidase M16 C-terminal" evidence="3">
    <location>
        <begin position="182"/>
        <end position="356"/>
    </location>
</feature>
<dbReference type="FunFam" id="3.30.830.10:FF:000008">
    <property type="entry name" value="Mitochondrial-processing peptidase subunit beta"/>
    <property type="match status" value="1"/>
</dbReference>
<comment type="caution">
    <text evidence="4">The sequence shown here is derived from an EMBL/GenBank/DDBJ whole genome shotgun (WGS) entry which is preliminary data.</text>
</comment>
<proteinExistence type="inferred from homology"/>
<dbReference type="PANTHER" id="PTHR11851:SF49">
    <property type="entry name" value="MITOCHONDRIAL-PROCESSING PEPTIDASE SUBUNIT ALPHA"/>
    <property type="match status" value="1"/>
</dbReference>
<dbReference type="EMBL" id="WPCU01000010">
    <property type="protein sequence ID" value="MVA77138.1"/>
    <property type="molecule type" value="Genomic_DNA"/>
</dbReference>
<dbReference type="InterPro" id="IPR011249">
    <property type="entry name" value="Metalloenz_LuxS/M16"/>
</dbReference>
<evidence type="ECO:0000313" key="4">
    <source>
        <dbReference type="EMBL" id="MVA77138.1"/>
    </source>
</evidence>
<dbReference type="SUPFAM" id="SSF63411">
    <property type="entry name" value="LuxS/MPP-like metallohydrolase"/>
    <property type="match status" value="2"/>
</dbReference>
<evidence type="ECO:0000259" key="2">
    <source>
        <dbReference type="Pfam" id="PF00675"/>
    </source>
</evidence>
<organism evidence="4 5">
    <name type="scientific">Auraticoccus cholistanensis</name>
    <dbReference type="NCBI Taxonomy" id="2656650"/>
    <lineage>
        <taxon>Bacteria</taxon>
        <taxon>Bacillati</taxon>
        <taxon>Actinomycetota</taxon>
        <taxon>Actinomycetes</taxon>
        <taxon>Propionibacteriales</taxon>
        <taxon>Propionibacteriaceae</taxon>
        <taxon>Auraticoccus</taxon>
    </lineage>
</organism>
<protein>
    <submittedName>
        <fullName evidence="4">Insulinase family protein</fullName>
    </submittedName>
</protein>
<feature type="domain" description="Peptidase M16 N-terminal" evidence="2">
    <location>
        <begin position="28"/>
        <end position="174"/>
    </location>
</feature>
<accession>A0A6A9UWP6</accession>
<dbReference type="InterPro" id="IPR007863">
    <property type="entry name" value="Peptidase_M16_C"/>
</dbReference>
<dbReference type="Pfam" id="PF05193">
    <property type="entry name" value="Peptidase_M16_C"/>
    <property type="match status" value="1"/>
</dbReference>
<dbReference type="PANTHER" id="PTHR11851">
    <property type="entry name" value="METALLOPROTEASE"/>
    <property type="match status" value="1"/>
</dbReference>
<comment type="similarity">
    <text evidence="1">Belongs to the peptidase M16 family.</text>
</comment>
<dbReference type="InterPro" id="IPR050361">
    <property type="entry name" value="MPP/UQCRC_Complex"/>
</dbReference>
<dbReference type="Proteomes" id="UP000435304">
    <property type="component" value="Unassembled WGS sequence"/>
</dbReference>
<evidence type="ECO:0000256" key="1">
    <source>
        <dbReference type="ARBA" id="ARBA00007261"/>
    </source>
</evidence>
<dbReference type="AlphaFoldDB" id="A0A6A9UWP6"/>